<dbReference type="InterPro" id="IPR011990">
    <property type="entry name" value="TPR-like_helical_dom_sf"/>
</dbReference>
<dbReference type="PANTHER" id="PTHR12558:SF13">
    <property type="entry name" value="CELL DIVISION CYCLE PROTEIN 27 HOMOLOG"/>
    <property type="match status" value="1"/>
</dbReference>
<dbReference type="Gene3D" id="1.25.40.10">
    <property type="entry name" value="Tetratricopeptide repeat domain"/>
    <property type="match status" value="1"/>
</dbReference>
<dbReference type="Pfam" id="PF14559">
    <property type="entry name" value="TPR_19"/>
    <property type="match status" value="1"/>
</dbReference>
<dbReference type="PROSITE" id="PS50293">
    <property type="entry name" value="TPR_REGION"/>
    <property type="match status" value="1"/>
</dbReference>
<feature type="repeat" description="TPR" evidence="1">
    <location>
        <begin position="101"/>
        <end position="134"/>
    </location>
</feature>
<dbReference type="SMART" id="SM00028">
    <property type="entry name" value="TPR"/>
    <property type="match status" value="3"/>
</dbReference>
<evidence type="ECO:0000256" key="1">
    <source>
        <dbReference type="PROSITE-ProRule" id="PRU00339"/>
    </source>
</evidence>
<reference evidence="2" key="1">
    <citation type="submission" date="2022-11" db="EMBL/GenBank/DDBJ databases">
        <title>Methylomonas rapida sp. nov., Carotenoid-Producing Obligate Methanotrophs with High Growth Characteristics and Biotechnological Potential.</title>
        <authorList>
            <person name="Tikhonova E.N."/>
            <person name="Suleimanov R.Z."/>
            <person name="Miroshnikov K."/>
            <person name="Oshkin I.Y."/>
            <person name="Belova S.E."/>
            <person name="Danilova O.V."/>
            <person name="Ashikhmin A."/>
            <person name="Konopkin A."/>
            <person name="But S.Y."/>
            <person name="Khmelenina V.N."/>
            <person name="Kuznetsov N."/>
            <person name="Pimenov N.V."/>
            <person name="Dedysh S.N."/>
        </authorList>
    </citation>
    <scope>NUCLEOTIDE SEQUENCE</scope>
    <source>
        <strain evidence="2">MP1</strain>
    </source>
</reference>
<dbReference type="InterPro" id="IPR019734">
    <property type="entry name" value="TPR_rpt"/>
</dbReference>
<dbReference type="EMBL" id="CP113517">
    <property type="protein sequence ID" value="WAR43572.1"/>
    <property type="molecule type" value="Genomic_DNA"/>
</dbReference>
<dbReference type="Pfam" id="PF13181">
    <property type="entry name" value="TPR_8"/>
    <property type="match status" value="1"/>
</dbReference>
<dbReference type="Proteomes" id="UP001162780">
    <property type="component" value="Chromosome"/>
</dbReference>
<dbReference type="PANTHER" id="PTHR12558">
    <property type="entry name" value="CELL DIVISION CYCLE 16,23,27"/>
    <property type="match status" value="1"/>
</dbReference>
<keyword evidence="1" id="KW-0802">TPR repeat</keyword>
<gene>
    <name evidence="2" type="ORF">NM686_014450</name>
</gene>
<dbReference type="RefSeq" id="WP_255188541.1">
    <property type="nucleotide sequence ID" value="NZ_CP113517.1"/>
</dbReference>
<dbReference type="PROSITE" id="PS50005">
    <property type="entry name" value="TPR"/>
    <property type="match status" value="2"/>
</dbReference>
<name>A0ABY7GE69_9GAMM</name>
<evidence type="ECO:0000313" key="3">
    <source>
        <dbReference type="Proteomes" id="UP001162780"/>
    </source>
</evidence>
<proteinExistence type="predicted"/>
<dbReference type="SUPFAM" id="SSF48452">
    <property type="entry name" value="TPR-like"/>
    <property type="match status" value="1"/>
</dbReference>
<accession>A0ABY7GE69</accession>
<feature type="repeat" description="TPR" evidence="1">
    <location>
        <begin position="135"/>
        <end position="168"/>
    </location>
</feature>
<evidence type="ECO:0000313" key="2">
    <source>
        <dbReference type="EMBL" id="WAR43572.1"/>
    </source>
</evidence>
<protein>
    <submittedName>
        <fullName evidence="2">Tetratricopeptide repeat protein</fullName>
    </submittedName>
</protein>
<keyword evidence="3" id="KW-1185">Reference proteome</keyword>
<organism evidence="2 3">
    <name type="scientific">Methylomonas rapida</name>
    <dbReference type="NCBI Taxonomy" id="2963939"/>
    <lineage>
        <taxon>Bacteria</taxon>
        <taxon>Pseudomonadati</taxon>
        <taxon>Pseudomonadota</taxon>
        <taxon>Gammaproteobacteria</taxon>
        <taxon>Methylococcales</taxon>
        <taxon>Methylococcaceae</taxon>
        <taxon>Methylomonas</taxon>
    </lineage>
</organism>
<sequence>MQTPSTVFIKIADYDLSALPETCRDPNAPGFADTLIRHVADEYAADGMFANVSIEQDTLIIAEDPEAKAKCDEGLDALQRGVYAKGKAIFETLLSEHPNNAIVLYNLGMVYSDEGNLGKAIELLSTLIRLKPDYAHGWVALAVAYMRNNQIIEADQAAQKAVQLAPNDQYALRTAGYIASKLNEPEAAALLENAVRAAPNDPIALLALAENLMVTHKDEAIKKRVSALLTQVIDVAPGSKAAERAEEILRNLAYDKFRQTGSLNPQAIEYCLHALWTFQGMSPQEVAGVAMETAALGQGGLDVNNPNKTYQLRAVPGNYTGLQVVCFMYVALEQVAPGQDIGFDLKAEYEEALRIHNASKP</sequence>